<proteinExistence type="predicted"/>
<organism evidence="3 4">
    <name type="scientific">Botrimarina mediterranea</name>
    <dbReference type="NCBI Taxonomy" id="2528022"/>
    <lineage>
        <taxon>Bacteria</taxon>
        <taxon>Pseudomonadati</taxon>
        <taxon>Planctomycetota</taxon>
        <taxon>Planctomycetia</taxon>
        <taxon>Pirellulales</taxon>
        <taxon>Lacipirellulaceae</taxon>
        <taxon>Botrimarina</taxon>
    </lineage>
</organism>
<accession>A0A518KAV5</accession>
<sequence precursor="true">MSAWLGRIAAGLLLVDFASRADAALFGNTAVPPHPAVCRVAVEERDGKAYGSGTLIDCRDAYGLVVTNWHVVHEAKGKIEVRFPDGFTSEARPLKLDETWDLAALVVWRPPITPARLAMSPPQPGDRLTICGYGQGEYLAQTGRCTDYYSPEVGQPQEIVELNVQARQGDSGGPIFNDRGELAGVLFGAARGTTLGSFGGRVQTFLATLAPDIGAAKSATLIAQTPQRLPSIDAAPLSRDATDPFLAAERSAPPTAAPLFPTPPPALSDRSSAPQLASIHQSAEANLRPETPSRQTEMPSRRPVSSSHHTSADWKPSAPATSSQQPMKPERDARAEVSPPISSISAEPDEESLDWYEEGRTLLALVGIAAIVMTGLRTLG</sequence>
<keyword evidence="4" id="KW-1185">Reference proteome</keyword>
<dbReference type="GO" id="GO:0006508">
    <property type="term" value="P:proteolysis"/>
    <property type="evidence" value="ECO:0007669"/>
    <property type="project" value="UniProtKB-KW"/>
</dbReference>
<dbReference type="SUPFAM" id="SSF50494">
    <property type="entry name" value="Trypsin-like serine proteases"/>
    <property type="match status" value="1"/>
</dbReference>
<keyword evidence="3" id="KW-0645">Protease</keyword>
<feature type="chain" id="PRO_5021734421" evidence="2">
    <location>
        <begin position="24"/>
        <end position="380"/>
    </location>
</feature>
<dbReference type="Proteomes" id="UP000316426">
    <property type="component" value="Chromosome"/>
</dbReference>
<keyword evidence="3" id="KW-0378">Hydrolase</keyword>
<dbReference type="Gene3D" id="2.40.10.10">
    <property type="entry name" value="Trypsin-like serine proteases"/>
    <property type="match status" value="2"/>
</dbReference>
<dbReference type="InterPro" id="IPR009003">
    <property type="entry name" value="Peptidase_S1_PA"/>
</dbReference>
<dbReference type="RefSeq" id="WP_145113751.1">
    <property type="nucleotide sequence ID" value="NZ_CP036349.1"/>
</dbReference>
<name>A0A518KAV5_9BACT</name>
<feature type="region of interest" description="Disordered" evidence="1">
    <location>
        <begin position="253"/>
        <end position="352"/>
    </location>
</feature>
<dbReference type="PANTHER" id="PTHR43019">
    <property type="entry name" value="SERINE ENDOPROTEASE DEGS"/>
    <property type="match status" value="1"/>
</dbReference>
<dbReference type="AlphaFoldDB" id="A0A518KAV5"/>
<feature type="compositionally biased region" description="Polar residues" evidence="1">
    <location>
        <begin position="269"/>
        <end position="284"/>
    </location>
</feature>
<evidence type="ECO:0000313" key="3">
    <source>
        <dbReference type="EMBL" id="QDV74921.1"/>
    </source>
</evidence>
<evidence type="ECO:0000256" key="2">
    <source>
        <dbReference type="SAM" id="SignalP"/>
    </source>
</evidence>
<reference evidence="3 4" key="1">
    <citation type="submission" date="2019-02" db="EMBL/GenBank/DDBJ databases">
        <title>Deep-cultivation of Planctomycetes and their phenomic and genomic characterization uncovers novel biology.</title>
        <authorList>
            <person name="Wiegand S."/>
            <person name="Jogler M."/>
            <person name="Boedeker C."/>
            <person name="Pinto D."/>
            <person name="Vollmers J."/>
            <person name="Rivas-Marin E."/>
            <person name="Kohn T."/>
            <person name="Peeters S.H."/>
            <person name="Heuer A."/>
            <person name="Rast P."/>
            <person name="Oberbeckmann S."/>
            <person name="Bunk B."/>
            <person name="Jeske O."/>
            <person name="Meyerdierks A."/>
            <person name="Storesund J.E."/>
            <person name="Kallscheuer N."/>
            <person name="Luecker S."/>
            <person name="Lage O.M."/>
            <person name="Pohl T."/>
            <person name="Merkel B.J."/>
            <person name="Hornburger P."/>
            <person name="Mueller R.-W."/>
            <person name="Bruemmer F."/>
            <person name="Labrenz M."/>
            <person name="Spormann A.M."/>
            <person name="Op den Camp H."/>
            <person name="Overmann J."/>
            <person name="Amann R."/>
            <person name="Jetten M.S.M."/>
            <person name="Mascher T."/>
            <person name="Medema M.H."/>
            <person name="Devos D.P."/>
            <person name="Kaster A.-K."/>
            <person name="Ovreas L."/>
            <person name="Rohde M."/>
            <person name="Galperin M.Y."/>
            <person name="Jogler C."/>
        </authorList>
    </citation>
    <scope>NUCLEOTIDE SEQUENCE [LARGE SCALE GENOMIC DNA]</scope>
    <source>
        <strain evidence="3 4">Spa11</strain>
    </source>
</reference>
<dbReference type="InterPro" id="IPR043504">
    <property type="entry name" value="Peptidase_S1_PA_chymotrypsin"/>
</dbReference>
<evidence type="ECO:0000313" key="4">
    <source>
        <dbReference type="Proteomes" id="UP000316426"/>
    </source>
</evidence>
<keyword evidence="2" id="KW-0732">Signal</keyword>
<feature type="compositionally biased region" description="Polar residues" evidence="1">
    <location>
        <begin position="292"/>
        <end position="309"/>
    </location>
</feature>
<protein>
    <submittedName>
        <fullName evidence="3">Serine endoprotease</fullName>
    </submittedName>
</protein>
<gene>
    <name evidence="3" type="ORF">Spa11_31300</name>
</gene>
<dbReference type="EMBL" id="CP036349">
    <property type="protein sequence ID" value="QDV74921.1"/>
    <property type="molecule type" value="Genomic_DNA"/>
</dbReference>
<dbReference type="PANTHER" id="PTHR43019:SF23">
    <property type="entry name" value="PROTEASE DO-LIKE 5, CHLOROPLASTIC"/>
    <property type="match status" value="1"/>
</dbReference>
<evidence type="ECO:0000256" key="1">
    <source>
        <dbReference type="SAM" id="MobiDB-lite"/>
    </source>
</evidence>
<feature type="signal peptide" evidence="2">
    <location>
        <begin position="1"/>
        <end position="23"/>
    </location>
</feature>
<dbReference type="GO" id="GO:0004252">
    <property type="term" value="F:serine-type endopeptidase activity"/>
    <property type="evidence" value="ECO:0007669"/>
    <property type="project" value="InterPro"/>
</dbReference>
<dbReference type="PRINTS" id="PR00834">
    <property type="entry name" value="PROTEASES2C"/>
</dbReference>
<dbReference type="InterPro" id="IPR001940">
    <property type="entry name" value="Peptidase_S1C"/>
</dbReference>
<dbReference type="Pfam" id="PF13365">
    <property type="entry name" value="Trypsin_2"/>
    <property type="match status" value="1"/>
</dbReference>
<dbReference type="KEGG" id="bmei:Spa11_31300"/>